<gene>
    <name evidence="1" type="ORF">Pan216_35390</name>
</gene>
<dbReference type="KEGG" id="knv:Pan216_35390"/>
<accession>A0A518B6V7</accession>
<proteinExistence type="predicted"/>
<evidence type="ECO:0000313" key="1">
    <source>
        <dbReference type="EMBL" id="QDU62672.1"/>
    </source>
</evidence>
<protein>
    <submittedName>
        <fullName evidence="1">Uncharacterized protein</fullName>
    </submittedName>
</protein>
<reference evidence="1 2" key="1">
    <citation type="submission" date="2019-02" db="EMBL/GenBank/DDBJ databases">
        <title>Deep-cultivation of Planctomycetes and their phenomic and genomic characterization uncovers novel biology.</title>
        <authorList>
            <person name="Wiegand S."/>
            <person name="Jogler M."/>
            <person name="Boedeker C."/>
            <person name="Pinto D."/>
            <person name="Vollmers J."/>
            <person name="Rivas-Marin E."/>
            <person name="Kohn T."/>
            <person name="Peeters S.H."/>
            <person name="Heuer A."/>
            <person name="Rast P."/>
            <person name="Oberbeckmann S."/>
            <person name="Bunk B."/>
            <person name="Jeske O."/>
            <person name="Meyerdierks A."/>
            <person name="Storesund J.E."/>
            <person name="Kallscheuer N."/>
            <person name="Luecker S."/>
            <person name="Lage O.M."/>
            <person name="Pohl T."/>
            <person name="Merkel B.J."/>
            <person name="Hornburger P."/>
            <person name="Mueller R.-W."/>
            <person name="Bruemmer F."/>
            <person name="Labrenz M."/>
            <person name="Spormann A.M."/>
            <person name="Op den Camp H."/>
            <person name="Overmann J."/>
            <person name="Amann R."/>
            <person name="Jetten M.S.M."/>
            <person name="Mascher T."/>
            <person name="Medema M.H."/>
            <person name="Devos D.P."/>
            <person name="Kaster A.-K."/>
            <person name="Ovreas L."/>
            <person name="Rohde M."/>
            <person name="Galperin M.Y."/>
            <person name="Jogler C."/>
        </authorList>
    </citation>
    <scope>NUCLEOTIDE SEQUENCE [LARGE SCALE GENOMIC DNA]</scope>
    <source>
        <strain evidence="1 2">Pan216</strain>
    </source>
</reference>
<dbReference type="Proteomes" id="UP000317093">
    <property type="component" value="Chromosome"/>
</dbReference>
<evidence type="ECO:0000313" key="2">
    <source>
        <dbReference type="Proteomes" id="UP000317093"/>
    </source>
</evidence>
<organism evidence="1 2">
    <name type="scientific">Kolteria novifilia</name>
    <dbReference type="NCBI Taxonomy" id="2527975"/>
    <lineage>
        <taxon>Bacteria</taxon>
        <taxon>Pseudomonadati</taxon>
        <taxon>Planctomycetota</taxon>
        <taxon>Planctomycetia</taxon>
        <taxon>Kolteriales</taxon>
        <taxon>Kolteriaceae</taxon>
        <taxon>Kolteria</taxon>
    </lineage>
</organism>
<sequence length="44" mass="4763">MIDSLPATIKGPSAHPGTLRHLTKWSLVPVNPRAKRSLSLATSR</sequence>
<name>A0A518B6V7_9BACT</name>
<dbReference type="EMBL" id="CP036279">
    <property type="protein sequence ID" value="QDU62672.1"/>
    <property type="molecule type" value="Genomic_DNA"/>
</dbReference>
<keyword evidence="2" id="KW-1185">Reference proteome</keyword>
<dbReference type="AlphaFoldDB" id="A0A518B6V7"/>